<dbReference type="Pfam" id="PF13843">
    <property type="entry name" value="DDE_Tnp_1_7"/>
    <property type="match status" value="1"/>
</dbReference>
<proteinExistence type="predicted"/>
<feature type="non-terminal residue" evidence="2">
    <location>
        <position position="1"/>
    </location>
</feature>
<evidence type="ECO:0000313" key="2">
    <source>
        <dbReference type="EMBL" id="ERL96017.1"/>
    </source>
</evidence>
<dbReference type="PANTHER" id="PTHR47055:SF3">
    <property type="entry name" value="PHORBOL-ESTER_DAG-TYPE DOMAIN-CONTAINING PROTEIN"/>
    <property type="match status" value="1"/>
</dbReference>
<dbReference type="InterPro" id="IPR029526">
    <property type="entry name" value="PGBD"/>
</dbReference>
<organism evidence="2 4">
    <name type="scientific">Dendroctonus ponderosae</name>
    <name type="common">Mountain pine beetle</name>
    <dbReference type="NCBI Taxonomy" id="77166"/>
    <lineage>
        <taxon>Eukaryota</taxon>
        <taxon>Metazoa</taxon>
        <taxon>Ecdysozoa</taxon>
        <taxon>Arthropoda</taxon>
        <taxon>Hexapoda</taxon>
        <taxon>Insecta</taxon>
        <taxon>Pterygota</taxon>
        <taxon>Neoptera</taxon>
        <taxon>Endopterygota</taxon>
        <taxon>Coleoptera</taxon>
        <taxon>Polyphaga</taxon>
        <taxon>Cucujiformia</taxon>
        <taxon>Curculionidae</taxon>
        <taxon>Scolytinae</taxon>
        <taxon>Dendroctonus</taxon>
    </lineage>
</organism>
<reference evidence="2 4" key="1">
    <citation type="journal article" date="2013" name="Genome Biol.">
        <title>Draft genome of the mountain pine beetle, Dendroctonus ponderosae Hopkins, a major forest pest.</title>
        <authorList>
            <person name="Keeling C.I."/>
            <person name="Yuen M.M."/>
            <person name="Liao N.Y."/>
            <person name="Docking T.R."/>
            <person name="Chan S.K."/>
            <person name="Taylor G.A."/>
            <person name="Palmquist D.L."/>
            <person name="Jackman S.D."/>
            <person name="Nguyen A."/>
            <person name="Li M."/>
            <person name="Henderson H."/>
            <person name="Janes J.K."/>
            <person name="Zhao Y."/>
            <person name="Pandoh P."/>
            <person name="Moore R."/>
            <person name="Sperling F.A."/>
            <person name="Huber D.P."/>
            <person name="Birol I."/>
            <person name="Jones S.J."/>
            <person name="Bohlmann J."/>
        </authorList>
    </citation>
    <scope>NUCLEOTIDE SEQUENCE</scope>
</reference>
<feature type="non-terminal residue" evidence="2">
    <location>
        <position position="196"/>
    </location>
</feature>
<protein>
    <recommendedName>
        <fullName evidence="1">PiggyBac transposable element-derived protein domain-containing protein</fullName>
    </recommendedName>
</protein>
<evidence type="ECO:0000313" key="4">
    <source>
        <dbReference type="Proteomes" id="UP000030742"/>
    </source>
</evidence>
<sequence>YLPKAGFKLKLGAVPSLNLPEIKSLTKQQVDYNERASKKFGKIDAQDNIVLALNIRDEGCVILGALLLLVMQNTRIRGCSGILHLIDIVNDRFRKYGGLDENISIDESMIPYYGKHYAKRYIRGKPIRFGLKYWAICTSSGYLVSFEIYTRKSQDNSDKRGFGLGGDIIQNTAKKMVLANVWLFAGCWLLIPTLPE</sequence>
<evidence type="ECO:0000259" key="1">
    <source>
        <dbReference type="Pfam" id="PF13843"/>
    </source>
</evidence>
<dbReference type="InterPro" id="IPR052638">
    <property type="entry name" value="PiggyBac_TE-derived"/>
</dbReference>
<feature type="domain" description="PiggyBac transposable element-derived protein" evidence="1">
    <location>
        <begin position="81"/>
        <end position="169"/>
    </location>
</feature>
<name>U4USC5_DENPD</name>
<gene>
    <name evidence="2" type="ORF">D910_00809</name>
    <name evidence="3" type="ORF">D910_00810</name>
</gene>
<dbReference type="PANTHER" id="PTHR47055">
    <property type="entry name" value="DDE_TNP_1_7 DOMAIN-CONTAINING PROTEIN"/>
    <property type="match status" value="1"/>
</dbReference>
<dbReference type="EMBL" id="KI209326">
    <property type="protein sequence ID" value="ERL96018.1"/>
    <property type="molecule type" value="Genomic_DNA"/>
</dbReference>
<evidence type="ECO:0000313" key="3">
    <source>
        <dbReference type="EMBL" id="ERL96018.1"/>
    </source>
</evidence>
<accession>U4USC5</accession>
<dbReference type="OrthoDB" id="7331812at2759"/>
<dbReference type="GO" id="GO:0043565">
    <property type="term" value="F:sequence-specific DNA binding"/>
    <property type="evidence" value="ECO:0007669"/>
    <property type="project" value="TreeGrafter"/>
</dbReference>
<dbReference type="EMBL" id="KI209325">
    <property type="protein sequence ID" value="ERL96017.1"/>
    <property type="molecule type" value="Genomic_DNA"/>
</dbReference>
<dbReference type="Proteomes" id="UP000030742">
    <property type="component" value="Unassembled WGS sequence"/>
</dbReference>
<dbReference type="AlphaFoldDB" id="U4USC5"/>